<keyword evidence="6 7" id="KW-0472">Membrane</keyword>
<evidence type="ECO:0000256" key="6">
    <source>
        <dbReference type="ARBA" id="ARBA00023136"/>
    </source>
</evidence>
<feature type="transmembrane region" description="Helical" evidence="7">
    <location>
        <begin position="6"/>
        <end position="30"/>
    </location>
</feature>
<sequence>MITMEFLLTTLVVVLMPGAGVLCTVAAALAQGRAAGFYAALGCTLGIIPHLLATVLGLAAIMHTSAVVFQLVKFAGVAYLLYLAWMTWKNGLQLQVSGDAAGIRPLAVIGRAFLVNGLNPKLSLFFLAFLPQFIPPGSPSPFAQLLLLSSVLMAMTFAVFVCYGQLAHGFRRVIMASPRVQNGLRRGFAAAFAGLGVQLAISGR</sequence>
<comment type="caution">
    <text evidence="8">The sequence shown here is derived from an EMBL/GenBank/DDBJ whole genome shotgun (WGS) entry which is preliminary data.</text>
</comment>
<dbReference type="PANTHER" id="PTHR30086:SF14">
    <property type="entry name" value="HOMOSERINE_HOMOSERINE LACTONE EFFLUX PROTEIN"/>
    <property type="match status" value="1"/>
</dbReference>
<evidence type="ECO:0000256" key="5">
    <source>
        <dbReference type="ARBA" id="ARBA00022989"/>
    </source>
</evidence>
<evidence type="ECO:0000256" key="7">
    <source>
        <dbReference type="SAM" id="Phobius"/>
    </source>
</evidence>
<dbReference type="AlphaFoldDB" id="A0A9Q3W8C7"/>
<proteinExistence type="inferred from homology"/>
<dbReference type="GO" id="GO:0005886">
    <property type="term" value="C:plasma membrane"/>
    <property type="evidence" value="ECO:0007669"/>
    <property type="project" value="UniProtKB-SubCell"/>
</dbReference>
<comment type="similarity">
    <text evidence="2">Belongs to the Rht family.</text>
</comment>
<protein>
    <submittedName>
        <fullName evidence="8">LysE family translocator</fullName>
    </submittedName>
</protein>
<keyword evidence="9" id="KW-1185">Reference proteome</keyword>
<dbReference type="Pfam" id="PF01810">
    <property type="entry name" value="LysE"/>
    <property type="match status" value="1"/>
</dbReference>
<organism evidence="8 9">
    <name type="scientific">Alloalcanivorax xenomutans</name>
    <dbReference type="NCBI Taxonomy" id="1094342"/>
    <lineage>
        <taxon>Bacteria</taxon>
        <taxon>Pseudomonadati</taxon>
        <taxon>Pseudomonadota</taxon>
        <taxon>Gammaproteobacteria</taxon>
        <taxon>Oceanospirillales</taxon>
        <taxon>Alcanivoracaceae</taxon>
        <taxon>Alloalcanivorax</taxon>
    </lineage>
</organism>
<dbReference type="Proteomes" id="UP001107961">
    <property type="component" value="Unassembled WGS sequence"/>
</dbReference>
<evidence type="ECO:0000256" key="4">
    <source>
        <dbReference type="ARBA" id="ARBA00022692"/>
    </source>
</evidence>
<dbReference type="PIRSF" id="PIRSF006324">
    <property type="entry name" value="LeuE"/>
    <property type="match status" value="1"/>
</dbReference>
<keyword evidence="5 7" id="KW-1133">Transmembrane helix</keyword>
<keyword evidence="3" id="KW-1003">Cell membrane</keyword>
<feature type="transmembrane region" description="Helical" evidence="7">
    <location>
        <begin position="67"/>
        <end position="85"/>
    </location>
</feature>
<feature type="transmembrane region" description="Helical" evidence="7">
    <location>
        <begin position="184"/>
        <end position="201"/>
    </location>
</feature>
<dbReference type="GO" id="GO:0042970">
    <property type="term" value="F:homoserine transmembrane transporter activity"/>
    <property type="evidence" value="ECO:0007669"/>
    <property type="project" value="TreeGrafter"/>
</dbReference>
<evidence type="ECO:0000256" key="3">
    <source>
        <dbReference type="ARBA" id="ARBA00022475"/>
    </source>
</evidence>
<keyword evidence="4 7" id="KW-0812">Transmembrane</keyword>
<evidence type="ECO:0000256" key="1">
    <source>
        <dbReference type="ARBA" id="ARBA00004651"/>
    </source>
</evidence>
<feature type="transmembrane region" description="Helical" evidence="7">
    <location>
        <begin position="37"/>
        <end position="61"/>
    </location>
</feature>
<reference evidence="8" key="1">
    <citation type="submission" date="2022-01" db="EMBL/GenBank/DDBJ databases">
        <authorList>
            <person name="Karlyshev A.V."/>
            <person name="Jaspars M."/>
        </authorList>
    </citation>
    <scope>NUCLEOTIDE SEQUENCE</scope>
    <source>
        <strain evidence="8">AGSA3-2</strain>
    </source>
</reference>
<evidence type="ECO:0000313" key="8">
    <source>
        <dbReference type="EMBL" id="MCE7509933.1"/>
    </source>
</evidence>
<dbReference type="EMBL" id="JAJVKT010000018">
    <property type="protein sequence ID" value="MCE7509933.1"/>
    <property type="molecule type" value="Genomic_DNA"/>
</dbReference>
<comment type="subcellular location">
    <subcellularLocation>
        <location evidence="1">Cell membrane</location>
        <topology evidence="1">Multi-pass membrane protein</topology>
    </subcellularLocation>
</comment>
<evidence type="ECO:0000256" key="2">
    <source>
        <dbReference type="ARBA" id="ARBA00007928"/>
    </source>
</evidence>
<dbReference type="KEGG" id="axe:P40_17795"/>
<evidence type="ECO:0000313" key="9">
    <source>
        <dbReference type="Proteomes" id="UP001107961"/>
    </source>
</evidence>
<dbReference type="PANTHER" id="PTHR30086">
    <property type="entry name" value="ARGININE EXPORTER PROTEIN ARGO"/>
    <property type="match status" value="1"/>
</dbReference>
<gene>
    <name evidence="8" type="ORF">LZG35_14945</name>
</gene>
<feature type="transmembrane region" description="Helical" evidence="7">
    <location>
        <begin position="142"/>
        <end position="163"/>
    </location>
</feature>
<dbReference type="InterPro" id="IPR001123">
    <property type="entry name" value="LeuE-type"/>
</dbReference>
<accession>A0A9Q3W8C7</accession>
<name>A0A9Q3W8C7_9GAMM</name>